<gene>
    <name evidence="1" type="ORF">MNBD_ALPHA06-2052</name>
</gene>
<reference evidence="1" key="1">
    <citation type="submission" date="2018-06" db="EMBL/GenBank/DDBJ databases">
        <authorList>
            <person name="Zhirakovskaya E."/>
        </authorList>
    </citation>
    <scope>NUCLEOTIDE SEQUENCE</scope>
</reference>
<dbReference type="InterPro" id="IPR011990">
    <property type="entry name" value="TPR-like_helical_dom_sf"/>
</dbReference>
<evidence type="ECO:0008006" key="2">
    <source>
        <dbReference type="Google" id="ProtNLM"/>
    </source>
</evidence>
<proteinExistence type="predicted"/>
<organism evidence="1">
    <name type="scientific">hydrothermal vent metagenome</name>
    <dbReference type="NCBI Taxonomy" id="652676"/>
    <lineage>
        <taxon>unclassified sequences</taxon>
        <taxon>metagenomes</taxon>
        <taxon>ecological metagenomes</taxon>
    </lineage>
</organism>
<protein>
    <recommendedName>
        <fullName evidence="2">Tetratricopeptide repeat-like domain-containing protein</fullName>
    </recommendedName>
</protein>
<dbReference type="EMBL" id="UOEE01000135">
    <property type="protein sequence ID" value="VAV92031.1"/>
    <property type="molecule type" value="Genomic_DNA"/>
</dbReference>
<sequence length="242" mass="27021">MSKPKPKRRLGWREYLLVLILIVAGGLLLFAKAGREAPIRFSAQELPVGAQKTLLQASDALANATPQDLQRAKIYLTALTNEYPDYPPSQAQLALVLAVSSQIGQKNNWQLAERGAEQVLQEYPFQTDALLALAWVKFYRDGGADKAEKLVNKAMKQDRYNVYGLALLADIAASRDKFKLAARFSQTLSLQNPQALWLRLPECRYQSRAQQWKLAIRACERVLQIAPTDVEATALLNAAKNN</sequence>
<name>A0A3B0RKI5_9ZZZZ</name>
<dbReference type="SUPFAM" id="SSF48452">
    <property type="entry name" value="TPR-like"/>
    <property type="match status" value="1"/>
</dbReference>
<dbReference type="Gene3D" id="1.25.40.10">
    <property type="entry name" value="Tetratricopeptide repeat domain"/>
    <property type="match status" value="1"/>
</dbReference>
<dbReference type="AlphaFoldDB" id="A0A3B0RKI5"/>
<evidence type="ECO:0000313" key="1">
    <source>
        <dbReference type="EMBL" id="VAV92031.1"/>
    </source>
</evidence>
<accession>A0A3B0RKI5</accession>